<keyword evidence="1" id="KW-0812">Transmembrane</keyword>
<evidence type="ECO:0000313" key="3">
    <source>
        <dbReference type="Proteomes" id="UP000807469"/>
    </source>
</evidence>
<dbReference type="AlphaFoldDB" id="A0A9P5YQ18"/>
<proteinExistence type="predicted"/>
<feature type="transmembrane region" description="Helical" evidence="1">
    <location>
        <begin position="98"/>
        <end position="116"/>
    </location>
</feature>
<keyword evidence="1" id="KW-0472">Membrane</keyword>
<sequence>MDPSTATGSGDHSSSLVTSEGSSDTLATICVTIGTLVLFLWEVASRTRSDIRTLRSFKSRRLQSYNYSLSRIVTFAYMVTTLIFQAAPLGSCKETLNAANVLYLISVSLTALLLIYRIRTVFLNDKYISTIFGFLCLCVVGGCTTLFPGFTGMASKTSAKHCTISPAIPPYVSAFLIGHLLDTSLVFIFIAARLVERCKMDVGTSHGVGKFVKANFTTVISTGLLQEGQGLYLSTVLLQLVTLILFLLGSSITARVIILPLNLAIFNAAACRVYISSQARKFEEESARRTKIILSLGIAAHHRENSLPYLGGVKITQTVETFQEP</sequence>
<feature type="transmembrane region" description="Helical" evidence="1">
    <location>
        <begin position="65"/>
        <end position="86"/>
    </location>
</feature>
<feature type="transmembrane region" description="Helical" evidence="1">
    <location>
        <begin position="171"/>
        <end position="192"/>
    </location>
</feature>
<keyword evidence="3" id="KW-1185">Reference proteome</keyword>
<gene>
    <name evidence="2" type="ORF">BDN70DRAFT_886822</name>
</gene>
<evidence type="ECO:0000313" key="2">
    <source>
        <dbReference type="EMBL" id="KAF9472620.1"/>
    </source>
</evidence>
<dbReference type="EMBL" id="MU155516">
    <property type="protein sequence ID" value="KAF9472620.1"/>
    <property type="molecule type" value="Genomic_DNA"/>
</dbReference>
<feature type="transmembrane region" description="Helical" evidence="1">
    <location>
        <begin position="256"/>
        <end position="275"/>
    </location>
</feature>
<feature type="transmembrane region" description="Helical" evidence="1">
    <location>
        <begin position="128"/>
        <end position="151"/>
    </location>
</feature>
<keyword evidence="1" id="KW-1133">Transmembrane helix</keyword>
<name>A0A9P5YQ18_9AGAR</name>
<accession>A0A9P5YQ18</accession>
<feature type="transmembrane region" description="Helical" evidence="1">
    <location>
        <begin position="25"/>
        <end position="44"/>
    </location>
</feature>
<dbReference type="Proteomes" id="UP000807469">
    <property type="component" value="Unassembled WGS sequence"/>
</dbReference>
<protein>
    <submittedName>
        <fullName evidence="2">Uncharacterized protein</fullName>
    </submittedName>
</protein>
<feature type="transmembrane region" description="Helical" evidence="1">
    <location>
        <begin position="231"/>
        <end position="250"/>
    </location>
</feature>
<organism evidence="2 3">
    <name type="scientific">Pholiota conissans</name>
    <dbReference type="NCBI Taxonomy" id="109636"/>
    <lineage>
        <taxon>Eukaryota</taxon>
        <taxon>Fungi</taxon>
        <taxon>Dikarya</taxon>
        <taxon>Basidiomycota</taxon>
        <taxon>Agaricomycotina</taxon>
        <taxon>Agaricomycetes</taxon>
        <taxon>Agaricomycetidae</taxon>
        <taxon>Agaricales</taxon>
        <taxon>Agaricineae</taxon>
        <taxon>Strophariaceae</taxon>
        <taxon>Pholiota</taxon>
    </lineage>
</organism>
<dbReference type="OrthoDB" id="3001296at2759"/>
<comment type="caution">
    <text evidence="2">The sequence shown here is derived from an EMBL/GenBank/DDBJ whole genome shotgun (WGS) entry which is preliminary data.</text>
</comment>
<evidence type="ECO:0000256" key="1">
    <source>
        <dbReference type="SAM" id="Phobius"/>
    </source>
</evidence>
<reference evidence="2" key="1">
    <citation type="submission" date="2020-11" db="EMBL/GenBank/DDBJ databases">
        <authorList>
            <consortium name="DOE Joint Genome Institute"/>
            <person name="Ahrendt S."/>
            <person name="Riley R."/>
            <person name="Andreopoulos W."/>
            <person name="Labutti K."/>
            <person name="Pangilinan J."/>
            <person name="Ruiz-Duenas F.J."/>
            <person name="Barrasa J.M."/>
            <person name="Sanchez-Garcia M."/>
            <person name="Camarero S."/>
            <person name="Miyauchi S."/>
            <person name="Serrano A."/>
            <person name="Linde D."/>
            <person name="Babiker R."/>
            <person name="Drula E."/>
            <person name="Ayuso-Fernandez I."/>
            <person name="Pacheco R."/>
            <person name="Padilla G."/>
            <person name="Ferreira P."/>
            <person name="Barriuso J."/>
            <person name="Kellner H."/>
            <person name="Castanera R."/>
            <person name="Alfaro M."/>
            <person name="Ramirez L."/>
            <person name="Pisabarro A.G."/>
            <person name="Kuo A."/>
            <person name="Tritt A."/>
            <person name="Lipzen A."/>
            <person name="He G."/>
            <person name="Yan M."/>
            <person name="Ng V."/>
            <person name="Cullen D."/>
            <person name="Martin F."/>
            <person name="Rosso M.-N."/>
            <person name="Henrissat B."/>
            <person name="Hibbett D."/>
            <person name="Martinez A.T."/>
            <person name="Grigoriev I.V."/>
        </authorList>
    </citation>
    <scope>NUCLEOTIDE SEQUENCE</scope>
    <source>
        <strain evidence="2">CIRM-BRFM 674</strain>
    </source>
</reference>